<sequence length="1414" mass="154935">MTMDTRQTVIDGRTPDAAKANTASNTSTTQTNKPKQSNALDKMRDALEEETNIYTRGVKNADVDWFMRDSNMDPNIALPTHRNNDNDNNTTTTTTTNNNNNNNSALDSSLSSNGHPQSPSRTHSSTPSHLNTSISNSNASNATKTKPSISPIQEEAIGASSPPRQRTPSCTDSVKLRRRSTGGGGIGLFSKLKSKFHKDSNEGIPTTNSASRAHIQNSNNNNNNNINSSGLFKANYDMANPSNESSTTLASSSSSSSSTTATTATANLAQNQGPGHLHRSVTNPVYSSNTKDPRLEEYIKFYQQKDIRRASIASRRSSVASGKSDTTETLPSALANPYENVTYNQHPTTKTTTTTTNTTTNTLSNNHNQSESATHSSKKPGFFKKFSSSTTSTQDANSTLQLQTILPLPLLPKPAPAIPTVEGVDLNPSFKGLKPLKRVAFHSSTFLIDPPQQIPSRNPRKGNVEVLPGGVVHINPLTEEDKIAIEKSQLGLGGGIVVGGSGALGYIKKDAPPPQSQSSSGSGDEDETENIESSNSSKSSDENENENENGSDNKTEPEAEPAVSARAKGVAIDKPMIRHHPVNYTAPVEKMALDKMYSRCCHLREILPIPAILKQIPPGSLAPLPVLQLRNPTPTMIEIQTFADFLRIAPIICVSLDGVSLSVEQFKIILSAMSAKKQLEKLSLRNTPISEEGWSLLCWFLSRNTVLNKLDVTQCPALSVNILKKKKKRANSGTTGAGASAATSTSTSTSKSTATKKKPEEELVRMTCNKENRSDVDWSLFVATLVARGGIDELILTGCCITDVDVFRNLMELAVLKRTTRLGLAFNNLSPKHLKIVVDTWLFRDFARGLDLGYNDFSNVHMLKIFLDFIEQKDFEQKILSKATLSFLSLNSTNSVFNDTFKEVFEKVLLRLPNLKYLDFSNNQRLFNTFNKVDRATNHELITSYSDAITHGSDENQTVQYFTSKLPLFPKLIRLHLENENFSQQSIQQIAKVIPFCKNLGYFSLLGNHVDLTSASTLVNAVKNSKTIINLECNTDSFPELFKERIGLYTMRNMERLLYASQPELKSKTDGSTPPRTPASPSLTSPPTSSSGANLKEMTETKSLTEQLNDILLLKARQKLDLQSPEVQQFLSKAQAIRGELKESINGLLSLQLKNELDVDGKETLIRFIFIDSSIEKGLQLIDPSLVGNKSMEANMYLVKNGEGQVKTRSNDFESGASRDKYVSNTGDGDADTTSYGQLSPPSASNVPISKSPLASKSNSRTNLAALNREEGSVLKLSKLKDYHRPSTETEVLGEDLRKKLMSIELSDLDKVIEYLSDLKKKGISLEKAFQRHVGENNVSTHDERDILDIEGIRQRLQSLKAKALSEGQTPEAGSVKDTKTKENKGDDPNTHLSEGGRTDLSDTYDQVLNSLTN</sequence>
<evidence type="ECO:0000256" key="1">
    <source>
        <dbReference type="SAM" id="MobiDB-lite"/>
    </source>
</evidence>
<proteinExistence type="predicted"/>
<feature type="compositionally biased region" description="Polar residues" evidence="1">
    <location>
        <begin position="319"/>
        <end position="330"/>
    </location>
</feature>
<feature type="region of interest" description="Disordered" evidence="1">
    <location>
        <begin position="1"/>
        <end position="38"/>
    </location>
</feature>
<dbReference type="OrthoDB" id="8436363at2759"/>
<dbReference type="InterPro" id="IPR032675">
    <property type="entry name" value="LRR_dom_sf"/>
</dbReference>
<feature type="compositionally biased region" description="Low complexity" evidence="1">
    <location>
        <begin position="245"/>
        <end position="266"/>
    </location>
</feature>
<dbReference type="SUPFAM" id="SSF52047">
    <property type="entry name" value="RNI-like"/>
    <property type="match status" value="1"/>
</dbReference>
<feature type="compositionally biased region" description="Low complexity" evidence="1">
    <location>
        <begin position="86"/>
        <end position="103"/>
    </location>
</feature>
<accession>A5E0J7</accession>
<dbReference type="FunCoup" id="A5E0J7">
    <property type="interactions" value="112"/>
</dbReference>
<feature type="compositionally biased region" description="Low complexity" evidence="1">
    <location>
        <begin position="1079"/>
        <end position="1091"/>
    </location>
</feature>
<reference evidence="2 3" key="1">
    <citation type="journal article" date="2009" name="Nature">
        <title>Evolution of pathogenicity and sexual reproduction in eight Candida genomes.</title>
        <authorList>
            <person name="Butler G."/>
            <person name="Rasmussen M.D."/>
            <person name="Lin M.F."/>
            <person name="Santos M.A."/>
            <person name="Sakthikumar S."/>
            <person name="Munro C.A."/>
            <person name="Rheinbay E."/>
            <person name="Grabherr M."/>
            <person name="Forche A."/>
            <person name="Reedy J.L."/>
            <person name="Agrafioti I."/>
            <person name="Arnaud M.B."/>
            <person name="Bates S."/>
            <person name="Brown A.J."/>
            <person name="Brunke S."/>
            <person name="Costanzo M.C."/>
            <person name="Fitzpatrick D.A."/>
            <person name="de Groot P.W."/>
            <person name="Harris D."/>
            <person name="Hoyer L.L."/>
            <person name="Hube B."/>
            <person name="Klis F.M."/>
            <person name="Kodira C."/>
            <person name="Lennard N."/>
            <person name="Logue M.E."/>
            <person name="Martin R."/>
            <person name="Neiman A.M."/>
            <person name="Nikolaou E."/>
            <person name="Quail M.A."/>
            <person name="Quinn J."/>
            <person name="Santos M.C."/>
            <person name="Schmitzberger F.F."/>
            <person name="Sherlock G."/>
            <person name="Shah P."/>
            <person name="Silverstein K.A."/>
            <person name="Skrzypek M.S."/>
            <person name="Soll D."/>
            <person name="Staggs R."/>
            <person name="Stansfield I."/>
            <person name="Stumpf M.P."/>
            <person name="Sudbery P.E."/>
            <person name="Srikantha T."/>
            <person name="Zeng Q."/>
            <person name="Berman J."/>
            <person name="Berriman M."/>
            <person name="Heitman J."/>
            <person name="Gow N.A."/>
            <person name="Lorenz M.C."/>
            <person name="Birren B.W."/>
            <person name="Kellis M."/>
            <person name="Cuomo C.A."/>
        </authorList>
    </citation>
    <scope>NUCLEOTIDE SEQUENCE [LARGE SCALE GENOMIC DNA]</scope>
    <source>
        <strain evidence="3">ATCC 11503 / BCRC 21390 / CBS 2605 / JCM 1781 / NBRC 1676 / NRRL YB-4239</strain>
    </source>
</reference>
<feature type="region of interest" description="Disordered" evidence="1">
    <location>
        <begin position="1208"/>
        <end position="1263"/>
    </location>
</feature>
<keyword evidence="3" id="KW-1185">Reference proteome</keyword>
<protein>
    <submittedName>
        <fullName evidence="2">Uncharacterized protein</fullName>
    </submittedName>
</protein>
<feature type="compositionally biased region" description="Polar residues" evidence="1">
    <location>
        <begin position="1223"/>
        <end position="1263"/>
    </location>
</feature>
<feature type="compositionally biased region" description="Low complexity" evidence="1">
    <location>
        <begin position="348"/>
        <end position="362"/>
    </location>
</feature>
<evidence type="ECO:0000313" key="3">
    <source>
        <dbReference type="Proteomes" id="UP000001996"/>
    </source>
</evidence>
<feature type="region of interest" description="Disordered" evidence="1">
    <location>
        <begin position="507"/>
        <end position="566"/>
    </location>
</feature>
<organism evidence="2 3">
    <name type="scientific">Lodderomyces elongisporus (strain ATCC 11503 / CBS 2605 / JCM 1781 / NBRC 1676 / NRRL YB-4239)</name>
    <name type="common">Yeast</name>
    <name type="synonym">Saccharomyces elongisporus</name>
    <dbReference type="NCBI Taxonomy" id="379508"/>
    <lineage>
        <taxon>Eukaryota</taxon>
        <taxon>Fungi</taxon>
        <taxon>Dikarya</taxon>
        <taxon>Ascomycota</taxon>
        <taxon>Saccharomycotina</taxon>
        <taxon>Pichiomycetes</taxon>
        <taxon>Debaryomycetaceae</taxon>
        <taxon>Candida/Lodderomyces clade</taxon>
        <taxon>Lodderomyces</taxon>
    </lineage>
</organism>
<feature type="compositionally biased region" description="Basic and acidic residues" evidence="1">
    <location>
        <begin position="1209"/>
        <end position="1222"/>
    </location>
</feature>
<dbReference type="eggNOG" id="ENOG502QYHN">
    <property type="taxonomic scope" value="Eukaryota"/>
</dbReference>
<feature type="compositionally biased region" description="Basic and acidic residues" evidence="1">
    <location>
        <begin position="1375"/>
        <end position="1401"/>
    </location>
</feature>
<feature type="region of interest" description="Disordered" evidence="1">
    <location>
        <begin position="731"/>
        <end position="761"/>
    </location>
</feature>
<feature type="compositionally biased region" description="Low complexity" evidence="1">
    <location>
        <begin position="115"/>
        <end position="143"/>
    </location>
</feature>
<feature type="compositionally biased region" description="Polar residues" evidence="1">
    <location>
        <begin position="203"/>
        <end position="216"/>
    </location>
</feature>
<name>A5E0J7_LODEL</name>
<feature type="region of interest" description="Disordered" evidence="1">
    <location>
        <begin position="342"/>
        <end position="390"/>
    </location>
</feature>
<feature type="region of interest" description="Disordered" evidence="1">
    <location>
        <begin position="76"/>
        <end position="290"/>
    </location>
</feature>
<feature type="compositionally biased region" description="Low complexity" evidence="1">
    <location>
        <begin position="217"/>
        <end position="229"/>
    </location>
</feature>
<dbReference type="KEGG" id="lel:PVL30_002625"/>
<feature type="compositionally biased region" description="Low complexity" evidence="1">
    <location>
        <begin position="732"/>
        <end position="753"/>
    </location>
</feature>
<dbReference type="GeneID" id="5232455"/>
<dbReference type="EMBL" id="CH981527">
    <property type="protein sequence ID" value="EDK44955.1"/>
    <property type="molecule type" value="Genomic_DNA"/>
</dbReference>
<feature type="region of interest" description="Disordered" evidence="1">
    <location>
        <begin position="312"/>
        <end position="331"/>
    </location>
</feature>
<feature type="region of interest" description="Disordered" evidence="1">
    <location>
        <begin position="1065"/>
        <end position="1095"/>
    </location>
</feature>
<feature type="compositionally biased region" description="Polar residues" evidence="1">
    <location>
        <begin position="280"/>
        <end position="290"/>
    </location>
</feature>
<feature type="compositionally biased region" description="Polar residues" evidence="1">
    <location>
        <begin position="162"/>
        <end position="172"/>
    </location>
</feature>
<feature type="compositionally biased region" description="Polar residues" evidence="1">
    <location>
        <begin position="363"/>
        <end position="375"/>
    </location>
</feature>
<dbReference type="Proteomes" id="UP000001996">
    <property type="component" value="Unassembled WGS sequence"/>
</dbReference>
<dbReference type="InParanoid" id="A5E0J7"/>
<gene>
    <name evidence="2" type="ORF">LELG_03134</name>
</gene>
<feature type="compositionally biased region" description="Low complexity" evidence="1">
    <location>
        <begin position="17"/>
        <end position="33"/>
    </location>
</feature>
<feature type="compositionally biased region" description="Polar residues" evidence="1">
    <location>
        <begin position="1402"/>
        <end position="1414"/>
    </location>
</feature>
<dbReference type="VEuPathDB" id="FungiDB:LELG_03134"/>
<dbReference type="OMA" id="TGCCITD"/>
<dbReference type="Gene3D" id="3.80.10.10">
    <property type="entry name" value="Ribonuclease Inhibitor"/>
    <property type="match status" value="2"/>
</dbReference>
<evidence type="ECO:0000313" key="2">
    <source>
        <dbReference type="EMBL" id="EDK44955.1"/>
    </source>
</evidence>
<feature type="compositionally biased region" description="Polar residues" evidence="1">
    <location>
        <begin position="104"/>
        <end position="114"/>
    </location>
</feature>
<dbReference type="HOGENOM" id="CLU_004492_0_0_1"/>
<feature type="region of interest" description="Disordered" evidence="1">
    <location>
        <begin position="1363"/>
        <end position="1414"/>
    </location>
</feature>